<dbReference type="InterPro" id="IPR005952">
    <property type="entry name" value="Phosphogly_mut1"/>
</dbReference>
<sequence>MRLLFARHGETDWNAQRRFLGSTDLPLNAHGQTQARALAGRVPDGIDVIVASPLQRAAQTAAAVAERLALPVAHDDAFVERCVGVFEGLNLEEITARYPDEWARKVARQWALAPQGGESIEAVFARVGEGLLRLQQQYAGQTVLLVAHAFVGRVVHALHQPLDAEGFFAYVLDNAQLVEYGQASGLRTLDEARSSFLAPPQAD</sequence>
<name>A0A1W1X5B8_9NEIS</name>
<evidence type="ECO:0000256" key="1">
    <source>
        <dbReference type="ARBA" id="ARBA00006717"/>
    </source>
</evidence>
<dbReference type="Proteomes" id="UP000192761">
    <property type="component" value="Unassembled WGS sequence"/>
</dbReference>
<evidence type="ECO:0000256" key="6">
    <source>
        <dbReference type="PIRSR" id="PIRSR613078-1"/>
    </source>
</evidence>
<protein>
    <recommendedName>
        <fullName evidence="2">phosphoglycerate mutase (2,3-diphosphoglycerate-dependent)</fullName>
        <ecNumber evidence="2">5.4.2.11</ecNumber>
    </recommendedName>
</protein>
<gene>
    <name evidence="8" type="ORF">SAMN02745857_00627</name>
</gene>
<accession>A0A1W1X5B8</accession>
<reference evidence="8 9" key="1">
    <citation type="submission" date="2017-04" db="EMBL/GenBank/DDBJ databases">
        <authorList>
            <person name="Afonso C.L."/>
            <person name="Miller P.J."/>
            <person name="Scott M.A."/>
            <person name="Spackman E."/>
            <person name="Goraichik I."/>
            <person name="Dimitrov K.M."/>
            <person name="Suarez D.L."/>
            <person name="Swayne D.E."/>
        </authorList>
    </citation>
    <scope>NUCLEOTIDE SEQUENCE [LARGE SCALE GENOMIC DNA]</scope>
    <source>
        <strain evidence="8 9">DSM 23236</strain>
    </source>
</reference>
<dbReference type="InterPro" id="IPR013078">
    <property type="entry name" value="His_Pase_superF_clade-1"/>
</dbReference>
<dbReference type="STRING" id="1121001.SAMN02745857_00627"/>
<dbReference type="SUPFAM" id="SSF53254">
    <property type="entry name" value="Phosphoglycerate mutase-like"/>
    <property type="match status" value="1"/>
</dbReference>
<evidence type="ECO:0000256" key="7">
    <source>
        <dbReference type="PIRSR" id="PIRSR613078-2"/>
    </source>
</evidence>
<comment type="similarity">
    <text evidence="1">Belongs to the phosphoglycerate mutase family. BPG-dependent PGAM subfamily.</text>
</comment>
<dbReference type="Pfam" id="PF00300">
    <property type="entry name" value="His_Phos_1"/>
    <property type="match status" value="1"/>
</dbReference>
<proteinExistence type="inferred from homology"/>
<dbReference type="CDD" id="cd07067">
    <property type="entry name" value="HP_PGM_like"/>
    <property type="match status" value="1"/>
</dbReference>
<evidence type="ECO:0000313" key="9">
    <source>
        <dbReference type="Proteomes" id="UP000192761"/>
    </source>
</evidence>
<evidence type="ECO:0000313" key="8">
    <source>
        <dbReference type="EMBL" id="SMC19047.1"/>
    </source>
</evidence>
<keyword evidence="9" id="KW-1185">Reference proteome</keyword>
<dbReference type="SMART" id="SM00855">
    <property type="entry name" value="PGAM"/>
    <property type="match status" value="1"/>
</dbReference>
<keyword evidence="4" id="KW-0324">Glycolysis</keyword>
<evidence type="ECO:0000256" key="4">
    <source>
        <dbReference type="ARBA" id="ARBA00023152"/>
    </source>
</evidence>
<dbReference type="RefSeq" id="WP_176216746.1">
    <property type="nucleotide sequence ID" value="NZ_FWXD01000003.1"/>
</dbReference>
<dbReference type="InterPro" id="IPR029033">
    <property type="entry name" value="His_PPase_superfam"/>
</dbReference>
<dbReference type="EMBL" id="FWXD01000003">
    <property type="protein sequence ID" value="SMC19047.1"/>
    <property type="molecule type" value="Genomic_DNA"/>
</dbReference>
<organism evidence="8 9">
    <name type="scientific">Andreprevotia lacus DSM 23236</name>
    <dbReference type="NCBI Taxonomy" id="1121001"/>
    <lineage>
        <taxon>Bacteria</taxon>
        <taxon>Pseudomonadati</taxon>
        <taxon>Pseudomonadota</taxon>
        <taxon>Betaproteobacteria</taxon>
        <taxon>Neisseriales</taxon>
        <taxon>Chitinibacteraceae</taxon>
        <taxon>Andreprevotia</taxon>
    </lineage>
</organism>
<feature type="active site" description="Tele-phosphohistidine intermediate" evidence="6">
    <location>
        <position position="8"/>
    </location>
</feature>
<dbReference type="GO" id="GO:0006094">
    <property type="term" value="P:gluconeogenesis"/>
    <property type="evidence" value="ECO:0007669"/>
    <property type="project" value="UniProtKB-KW"/>
</dbReference>
<dbReference type="PANTHER" id="PTHR11931">
    <property type="entry name" value="PHOSPHOGLYCERATE MUTASE"/>
    <property type="match status" value="1"/>
</dbReference>
<dbReference type="EC" id="5.4.2.11" evidence="2"/>
<dbReference type="AlphaFoldDB" id="A0A1W1X5B8"/>
<feature type="active site" description="Proton donor/acceptor" evidence="6">
    <location>
        <position position="80"/>
    </location>
</feature>
<keyword evidence="5" id="KW-0413">Isomerase</keyword>
<dbReference type="GO" id="GO:0006096">
    <property type="term" value="P:glycolytic process"/>
    <property type="evidence" value="ECO:0007669"/>
    <property type="project" value="UniProtKB-KW"/>
</dbReference>
<evidence type="ECO:0000256" key="2">
    <source>
        <dbReference type="ARBA" id="ARBA00012028"/>
    </source>
</evidence>
<dbReference type="GO" id="GO:0004619">
    <property type="term" value="F:phosphoglycerate mutase activity"/>
    <property type="evidence" value="ECO:0007669"/>
    <property type="project" value="UniProtKB-EC"/>
</dbReference>
<evidence type="ECO:0000256" key="5">
    <source>
        <dbReference type="ARBA" id="ARBA00023235"/>
    </source>
</evidence>
<keyword evidence="3" id="KW-0312">Gluconeogenesis</keyword>
<feature type="binding site" evidence="7">
    <location>
        <begin position="7"/>
        <end position="14"/>
    </location>
    <ligand>
        <name>substrate</name>
    </ligand>
</feature>
<feature type="binding site" evidence="7">
    <location>
        <position position="56"/>
    </location>
    <ligand>
        <name>substrate</name>
    </ligand>
</feature>
<evidence type="ECO:0000256" key="3">
    <source>
        <dbReference type="ARBA" id="ARBA00022432"/>
    </source>
</evidence>
<dbReference type="Gene3D" id="3.40.50.1240">
    <property type="entry name" value="Phosphoglycerate mutase-like"/>
    <property type="match status" value="1"/>
</dbReference>